<dbReference type="Pfam" id="PF18011">
    <property type="entry name" value="Catalase_C"/>
    <property type="match status" value="1"/>
</dbReference>
<accession>A0ABP3EP51</accession>
<name>A0ABP3EP51_9ACTN</name>
<evidence type="ECO:0000313" key="2">
    <source>
        <dbReference type="EMBL" id="GAA0270406.1"/>
    </source>
</evidence>
<evidence type="ECO:0000313" key="3">
    <source>
        <dbReference type="Proteomes" id="UP001501867"/>
    </source>
</evidence>
<protein>
    <recommendedName>
        <fullName evidence="1">Large catalase C-terminal domain-containing protein</fullName>
    </recommendedName>
</protein>
<proteinExistence type="predicted"/>
<dbReference type="EMBL" id="BAAABV010000005">
    <property type="protein sequence ID" value="GAA0270406.1"/>
    <property type="molecule type" value="Genomic_DNA"/>
</dbReference>
<dbReference type="Gene3D" id="3.40.50.880">
    <property type="match status" value="1"/>
</dbReference>
<sequence>MPEAGAEAYGARDAKAGTAAQAADPGVLLIVTEAYRHGKAIGGWNGADQLLETAGITPGDPGIALEEDATAVVGAVAAALAEHRARDRFPPAA</sequence>
<organism evidence="2 3">
    <name type="scientific">Streptomyces polychromogenes</name>
    <dbReference type="NCBI Taxonomy" id="67342"/>
    <lineage>
        <taxon>Bacteria</taxon>
        <taxon>Bacillati</taxon>
        <taxon>Actinomycetota</taxon>
        <taxon>Actinomycetes</taxon>
        <taxon>Kitasatosporales</taxon>
        <taxon>Streptomycetaceae</taxon>
        <taxon>Streptomyces</taxon>
    </lineage>
</organism>
<dbReference type="Proteomes" id="UP001501867">
    <property type="component" value="Unassembled WGS sequence"/>
</dbReference>
<evidence type="ECO:0000259" key="1">
    <source>
        <dbReference type="Pfam" id="PF18011"/>
    </source>
</evidence>
<reference evidence="3" key="1">
    <citation type="journal article" date="2019" name="Int. J. Syst. Evol. Microbiol.">
        <title>The Global Catalogue of Microorganisms (GCM) 10K type strain sequencing project: providing services to taxonomists for standard genome sequencing and annotation.</title>
        <authorList>
            <consortium name="The Broad Institute Genomics Platform"/>
            <consortium name="The Broad Institute Genome Sequencing Center for Infectious Disease"/>
            <person name="Wu L."/>
            <person name="Ma J."/>
        </authorList>
    </citation>
    <scope>NUCLEOTIDE SEQUENCE [LARGE SCALE GENOMIC DNA]</scope>
    <source>
        <strain evidence="3">JCM 4505</strain>
    </source>
</reference>
<dbReference type="RefSeq" id="WP_344151613.1">
    <property type="nucleotide sequence ID" value="NZ_BAAABV010000005.1"/>
</dbReference>
<feature type="domain" description="Large catalase C-terminal" evidence="1">
    <location>
        <begin position="15"/>
        <end position="90"/>
    </location>
</feature>
<dbReference type="InterPro" id="IPR029062">
    <property type="entry name" value="Class_I_gatase-like"/>
</dbReference>
<gene>
    <name evidence="2" type="ORF">GCM10010302_04970</name>
</gene>
<dbReference type="InterPro" id="IPR041399">
    <property type="entry name" value="Catalase_large_C"/>
</dbReference>
<keyword evidence="3" id="KW-1185">Reference proteome</keyword>
<comment type="caution">
    <text evidence="2">The sequence shown here is derived from an EMBL/GenBank/DDBJ whole genome shotgun (WGS) entry which is preliminary data.</text>
</comment>